<dbReference type="Pfam" id="PF00270">
    <property type="entry name" value="DEAD"/>
    <property type="match status" value="1"/>
</dbReference>
<dbReference type="InterPro" id="IPR050474">
    <property type="entry name" value="Hel308_SKI2-like"/>
</dbReference>
<dbReference type="InterPro" id="IPR011545">
    <property type="entry name" value="DEAD/DEAH_box_helicase_dom"/>
</dbReference>
<evidence type="ECO:0000313" key="7">
    <source>
        <dbReference type="EMBL" id="TYA13501.1"/>
    </source>
</evidence>
<keyword evidence="3 7" id="KW-0347">Helicase</keyword>
<dbReference type="InterPro" id="IPR014001">
    <property type="entry name" value="Helicase_ATP-bd"/>
</dbReference>
<dbReference type="PANTHER" id="PTHR47961:SF6">
    <property type="entry name" value="DNA-DIRECTED DNA POLYMERASE"/>
    <property type="match status" value="1"/>
</dbReference>
<organism evidence="7 8">
    <name type="scientific">Paenibacillus faecis</name>
    <dbReference type="NCBI Taxonomy" id="862114"/>
    <lineage>
        <taxon>Bacteria</taxon>
        <taxon>Bacillati</taxon>
        <taxon>Bacillota</taxon>
        <taxon>Bacilli</taxon>
        <taxon>Bacillales</taxon>
        <taxon>Paenibacillaceae</taxon>
        <taxon>Paenibacillus</taxon>
    </lineage>
</organism>
<dbReference type="Proteomes" id="UP000325218">
    <property type="component" value="Unassembled WGS sequence"/>
</dbReference>
<dbReference type="SMART" id="SM00490">
    <property type="entry name" value="HELICc"/>
    <property type="match status" value="1"/>
</dbReference>
<dbReference type="Gene3D" id="3.40.50.300">
    <property type="entry name" value="P-loop containing nucleotide triphosphate hydrolases"/>
    <property type="match status" value="2"/>
</dbReference>
<comment type="caution">
    <text evidence="7">The sequence shown here is derived from an EMBL/GenBank/DDBJ whole genome shotgun (WGS) entry which is preliminary data.</text>
</comment>
<dbReference type="SMART" id="SM00487">
    <property type="entry name" value="DEXDc"/>
    <property type="match status" value="1"/>
</dbReference>
<accession>A0A5D0CU44</accession>
<dbReference type="RefSeq" id="WP_148452239.1">
    <property type="nucleotide sequence ID" value="NZ_VSDO01000002.1"/>
</dbReference>
<dbReference type="InterPro" id="IPR027417">
    <property type="entry name" value="P-loop_NTPase"/>
</dbReference>
<dbReference type="OrthoDB" id="9815222at2"/>
<keyword evidence="1" id="KW-0547">Nucleotide-binding</keyword>
<dbReference type="GO" id="GO:0016787">
    <property type="term" value="F:hydrolase activity"/>
    <property type="evidence" value="ECO:0007669"/>
    <property type="project" value="UniProtKB-KW"/>
</dbReference>
<protein>
    <submittedName>
        <fullName evidence="7">DEAD/DEAH box helicase</fullName>
    </submittedName>
</protein>
<evidence type="ECO:0000256" key="2">
    <source>
        <dbReference type="ARBA" id="ARBA00022801"/>
    </source>
</evidence>
<keyword evidence="4" id="KW-0067">ATP-binding</keyword>
<evidence type="ECO:0000313" key="8">
    <source>
        <dbReference type="Proteomes" id="UP000325218"/>
    </source>
</evidence>
<dbReference type="PROSITE" id="PS51194">
    <property type="entry name" value="HELICASE_CTER"/>
    <property type="match status" value="1"/>
</dbReference>
<dbReference type="EMBL" id="VSDO01000002">
    <property type="protein sequence ID" value="TYA13501.1"/>
    <property type="molecule type" value="Genomic_DNA"/>
</dbReference>
<dbReference type="SUPFAM" id="SSF52540">
    <property type="entry name" value="P-loop containing nucleoside triphosphate hydrolases"/>
    <property type="match status" value="2"/>
</dbReference>
<dbReference type="PROSITE" id="PS51192">
    <property type="entry name" value="HELICASE_ATP_BIND_1"/>
    <property type="match status" value="1"/>
</dbReference>
<evidence type="ECO:0000256" key="3">
    <source>
        <dbReference type="ARBA" id="ARBA00022806"/>
    </source>
</evidence>
<dbReference type="AlphaFoldDB" id="A0A5D0CU44"/>
<gene>
    <name evidence="7" type="ORF">FRY98_12680</name>
</gene>
<dbReference type="GO" id="GO:0005524">
    <property type="term" value="F:ATP binding"/>
    <property type="evidence" value="ECO:0007669"/>
    <property type="project" value="UniProtKB-KW"/>
</dbReference>
<keyword evidence="2" id="KW-0378">Hydrolase</keyword>
<feature type="domain" description="Helicase C-terminal" evidence="6">
    <location>
        <begin position="384"/>
        <end position="570"/>
    </location>
</feature>
<evidence type="ECO:0000259" key="5">
    <source>
        <dbReference type="PROSITE" id="PS51192"/>
    </source>
</evidence>
<evidence type="ECO:0000256" key="4">
    <source>
        <dbReference type="ARBA" id="ARBA00022840"/>
    </source>
</evidence>
<evidence type="ECO:0000259" key="6">
    <source>
        <dbReference type="PROSITE" id="PS51194"/>
    </source>
</evidence>
<evidence type="ECO:0000256" key="1">
    <source>
        <dbReference type="ARBA" id="ARBA00022741"/>
    </source>
</evidence>
<name>A0A5D0CU44_9BACL</name>
<dbReference type="InterPro" id="IPR001650">
    <property type="entry name" value="Helicase_C-like"/>
</dbReference>
<dbReference type="Pfam" id="PF00271">
    <property type="entry name" value="Helicase_C"/>
    <property type="match status" value="1"/>
</dbReference>
<proteinExistence type="predicted"/>
<reference evidence="7 8" key="1">
    <citation type="submission" date="2019-08" db="EMBL/GenBank/DDBJ databases">
        <title>Genome sequencing of Paenibacillus faecis DSM 23593(T).</title>
        <authorList>
            <person name="Kook J.-K."/>
            <person name="Park S.-N."/>
            <person name="Lim Y.K."/>
        </authorList>
    </citation>
    <scope>NUCLEOTIDE SEQUENCE [LARGE SCALE GENOMIC DNA]</scope>
    <source>
        <strain evidence="7 8">DSM 23593</strain>
    </source>
</reference>
<dbReference type="GO" id="GO:0003676">
    <property type="term" value="F:nucleic acid binding"/>
    <property type="evidence" value="ECO:0007669"/>
    <property type="project" value="InterPro"/>
</dbReference>
<dbReference type="PANTHER" id="PTHR47961">
    <property type="entry name" value="DNA POLYMERASE THETA, PUTATIVE (AFU_ORTHOLOGUE AFUA_1G05260)-RELATED"/>
    <property type="match status" value="1"/>
</dbReference>
<dbReference type="GO" id="GO:0004386">
    <property type="term" value="F:helicase activity"/>
    <property type="evidence" value="ECO:0007669"/>
    <property type="project" value="UniProtKB-KW"/>
</dbReference>
<feature type="domain" description="Helicase ATP-binding" evidence="5">
    <location>
        <begin position="156"/>
        <end position="327"/>
    </location>
</feature>
<sequence>MASIYDNAYYHETFNFMLDTLLDNYIRKQLNIPFSKNIDFSLLRKAGWIASILAGSNEEIHKQKAQTFAVLLFLYNTSDINFSKLSYVLFSRTGNLLATKFLSQLFNIVPNLPNQVSFKEEFGTLLDFEVGLKLYENTIELNDDFVITTDFQKKLWTALNIYQNVSISAPTSSGKSFIIQRFIKYQFENAENFSVLYIVPSKALLNQVSEQFRAVLNKSIQIKTAFIGENTDNISEFVRQKQMYVLTPERCLNALNQTSTVEFSPNLIFIDEIQNVEDEEGRGVLMEYVLGELSKKWANAKIIIAGPSISESDELFKELFNQESENVETLLSPVIQIKALVIPDKQSNQLKLKVKSFSDTKDITIPIEVDFDVKSIFESSQGSIVSRVISNISRGEQSIIYAPRTDFAEKWALESLSFFPSVDLRSISELIDFLKEEIHPRYYLIDCLRKGVAFHHSKLPELVRKEIEYLFDKGQINYLFCTSTLLQGVNLPAKNLFLISARKRSDSLSPFEFGNLIGRAGRIKDSLYGQIFFITKQSVDEIIAQKYFSENYQKEVILASTKSFLKKDFIDKDLKNTELDSNKNKNGYTITHLRQKYLAGKDELRDYLIRKQINNTQIEQVVTQLGEQLSDIKVPYEIIKLNPSVDPLLQNKLYLRIKEEGYQNWAITPNPNFNRRIKKNKIVEHPFQDLSFFWQFSIICQKLDEVFEIGRETYFKHNISNLSIGSISYFGFRWLQNTGFREIIEDDINFYGNIRKKINPDNVEDINNRIKEVMNIHSKVITFTLVKYFKVLTDILELFFSEDDREKYKLTLSLPVMLELGTMDPIMIRMISSGINRSVALQIYHEFIKVNNYLEIDVINWLYENGENIKIKPIYTKYLKDLGFIQ</sequence>
<keyword evidence="8" id="KW-1185">Reference proteome</keyword>